<protein>
    <submittedName>
        <fullName evidence="1">Uncharacterized protein</fullName>
    </submittedName>
</protein>
<name>A0A0G4MJ76_VERLO</name>
<dbReference type="EMBL" id="CVQI01026668">
    <property type="protein sequence ID" value="CRK34348.1"/>
    <property type="molecule type" value="Genomic_DNA"/>
</dbReference>
<accession>A0A0G4MJ76</accession>
<evidence type="ECO:0000313" key="1">
    <source>
        <dbReference type="EMBL" id="CRK34348.1"/>
    </source>
</evidence>
<dbReference type="AlphaFoldDB" id="A0A0G4MJ76"/>
<sequence length="119" mass="12815">MAPPSLEVPVVEKSQTALGLFLDNPARFVKAPVPHVFPSLAVKTVLVIHSEDVKNRGATMLPSESFGAGAKEMGCHHVRGGLIPQCATEANLPRKRRGESQLLPKNSLVVISVVLRILF</sequence>
<reference evidence="2" key="1">
    <citation type="submission" date="2015-05" db="EMBL/GenBank/DDBJ databases">
        <authorList>
            <person name="Fogelqvist Johan"/>
        </authorList>
    </citation>
    <scope>NUCLEOTIDE SEQUENCE [LARGE SCALE GENOMIC DNA]</scope>
</reference>
<gene>
    <name evidence="1" type="ORF">BN1723_004024</name>
</gene>
<organism evidence="1 2">
    <name type="scientific">Verticillium longisporum</name>
    <name type="common">Verticillium dahliae var. longisporum</name>
    <dbReference type="NCBI Taxonomy" id="100787"/>
    <lineage>
        <taxon>Eukaryota</taxon>
        <taxon>Fungi</taxon>
        <taxon>Dikarya</taxon>
        <taxon>Ascomycota</taxon>
        <taxon>Pezizomycotina</taxon>
        <taxon>Sordariomycetes</taxon>
        <taxon>Hypocreomycetidae</taxon>
        <taxon>Glomerellales</taxon>
        <taxon>Plectosphaerellaceae</taxon>
        <taxon>Verticillium</taxon>
    </lineage>
</organism>
<proteinExistence type="predicted"/>
<evidence type="ECO:0000313" key="2">
    <source>
        <dbReference type="Proteomes" id="UP000045706"/>
    </source>
</evidence>
<dbReference type="Proteomes" id="UP000045706">
    <property type="component" value="Unassembled WGS sequence"/>
</dbReference>